<gene>
    <name evidence="3" type="ORF">P154DRAFT_233533</name>
</gene>
<dbReference type="AlphaFoldDB" id="A0A6A5WD80"/>
<protein>
    <recommendedName>
        <fullName evidence="2">Stc1 domain-containing protein</fullName>
    </recommendedName>
</protein>
<keyword evidence="4" id="KW-1185">Reference proteome</keyword>
<evidence type="ECO:0000313" key="4">
    <source>
        <dbReference type="Proteomes" id="UP000799779"/>
    </source>
</evidence>
<dbReference type="Pfam" id="PF12898">
    <property type="entry name" value="Stc1"/>
    <property type="match status" value="1"/>
</dbReference>
<evidence type="ECO:0000313" key="3">
    <source>
        <dbReference type="EMBL" id="KAF1999068.1"/>
    </source>
</evidence>
<proteinExistence type="predicted"/>
<evidence type="ECO:0000259" key="2">
    <source>
        <dbReference type="Pfam" id="PF12898"/>
    </source>
</evidence>
<dbReference type="EMBL" id="ML977598">
    <property type="protein sequence ID" value="KAF1999068.1"/>
    <property type="molecule type" value="Genomic_DNA"/>
</dbReference>
<dbReference type="InterPro" id="IPR024630">
    <property type="entry name" value="Stc1"/>
</dbReference>
<feature type="region of interest" description="Disordered" evidence="1">
    <location>
        <begin position="187"/>
        <end position="326"/>
    </location>
</feature>
<reference evidence="3" key="1">
    <citation type="journal article" date="2020" name="Stud. Mycol.">
        <title>101 Dothideomycetes genomes: a test case for predicting lifestyles and emergence of pathogens.</title>
        <authorList>
            <person name="Haridas S."/>
            <person name="Albert R."/>
            <person name="Binder M."/>
            <person name="Bloem J."/>
            <person name="Labutti K."/>
            <person name="Salamov A."/>
            <person name="Andreopoulos B."/>
            <person name="Baker S."/>
            <person name="Barry K."/>
            <person name="Bills G."/>
            <person name="Bluhm B."/>
            <person name="Cannon C."/>
            <person name="Castanera R."/>
            <person name="Culley D."/>
            <person name="Daum C."/>
            <person name="Ezra D."/>
            <person name="Gonzalez J."/>
            <person name="Henrissat B."/>
            <person name="Kuo A."/>
            <person name="Liang C."/>
            <person name="Lipzen A."/>
            <person name="Lutzoni F."/>
            <person name="Magnuson J."/>
            <person name="Mondo S."/>
            <person name="Nolan M."/>
            <person name="Ohm R."/>
            <person name="Pangilinan J."/>
            <person name="Park H.-J."/>
            <person name="Ramirez L."/>
            <person name="Alfaro M."/>
            <person name="Sun H."/>
            <person name="Tritt A."/>
            <person name="Yoshinaga Y."/>
            <person name="Zwiers L.-H."/>
            <person name="Turgeon B."/>
            <person name="Goodwin S."/>
            <person name="Spatafora J."/>
            <person name="Crous P."/>
            <person name="Grigoriev I."/>
        </authorList>
    </citation>
    <scope>NUCLEOTIDE SEQUENCE</scope>
    <source>
        <strain evidence="3">CBS 123094</strain>
    </source>
</reference>
<dbReference type="Proteomes" id="UP000799779">
    <property type="component" value="Unassembled WGS sequence"/>
</dbReference>
<evidence type="ECO:0000256" key="1">
    <source>
        <dbReference type="SAM" id="MobiDB-lite"/>
    </source>
</evidence>
<feature type="compositionally biased region" description="Acidic residues" evidence="1">
    <location>
        <begin position="301"/>
        <end position="326"/>
    </location>
</feature>
<sequence>MSRKNNKHAYDQSTIARLANVALPDKLKCDRCSKYKNHQGFSQKQLTDARAAVLGRRSYKINCRPCTGAQIVEIECMMCLRTKGLEEFAKVQRTKPDQAKCMECMGRQVGLNPISDETYDEPQKAFQPLDSSAGVQPEYWGHTSSAYSTASVAGDYGVGAEDAGSDDEKGGVSLLGRGLQNISYTGEYTGNNTNNSSRVGTLIDTDDTDSAGNRYGGPVQADDGWQTVKTKSWHTPSGPSSCKSSQPSFDPNRYGNPRSGPSSVSGTARTFSSNFSNPSEEKIGKSGFAKIRAYKPTQVEQVEDDDWKSDESEDDDGDDDDDYTEI</sequence>
<feature type="domain" description="Stc1" evidence="2">
    <location>
        <begin position="28"/>
        <end position="105"/>
    </location>
</feature>
<feature type="compositionally biased region" description="Polar residues" evidence="1">
    <location>
        <begin position="259"/>
        <end position="278"/>
    </location>
</feature>
<feature type="compositionally biased region" description="Low complexity" evidence="1">
    <location>
        <begin position="187"/>
        <end position="197"/>
    </location>
</feature>
<accession>A0A6A5WD80</accession>
<dbReference type="OrthoDB" id="3514033at2759"/>
<organism evidence="3 4">
    <name type="scientific">Amniculicola lignicola CBS 123094</name>
    <dbReference type="NCBI Taxonomy" id="1392246"/>
    <lineage>
        <taxon>Eukaryota</taxon>
        <taxon>Fungi</taxon>
        <taxon>Dikarya</taxon>
        <taxon>Ascomycota</taxon>
        <taxon>Pezizomycotina</taxon>
        <taxon>Dothideomycetes</taxon>
        <taxon>Pleosporomycetidae</taxon>
        <taxon>Pleosporales</taxon>
        <taxon>Amniculicolaceae</taxon>
        <taxon>Amniculicola</taxon>
    </lineage>
</organism>
<feature type="compositionally biased region" description="Low complexity" evidence="1">
    <location>
        <begin position="236"/>
        <end position="251"/>
    </location>
</feature>
<name>A0A6A5WD80_9PLEO</name>